<comment type="similarity">
    <text evidence="1 7">Belongs to the sigma-70 factor family. ECF subfamily.</text>
</comment>
<evidence type="ECO:0000256" key="7">
    <source>
        <dbReference type="RuleBase" id="RU000716"/>
    </source>
</evidence>
<accession>A0A4R4Y3Y7</accession>
<dbReference type="SUPFAM" id="SSF88946">
    <property type="entry name" value="Sigma2 domain of RNA polymerase sigma factors"/>
    <property type="match status" value="1"/>
</dbReference>
<dbReference type="InterPro" id="IPR013325">
    <property type="entry name" value="RNA_pol_sigma_r2"/>
</dbReference>
<dbReference type="InterPro" id="IPR013324">
    <property type="entry name" value="RNA_pol_sigma_r3/r4-like"/>
</dbReference>
<organism evidence="12 13">
    <name type="scientific">Nonomuraea terrae</name>
    <dbReference type="NCBI Taxonomy" id="2530383"/>
    <lineage>
        <taxon>Bacteria</taxon>
        <taxon>Bacillati</taxon>
        <taxon>Actinomycetota</taxon>
        <taxon>Actinomycetes</taxon>
        <taxon>Streptosporangiales</taxon>
        <taxon>Streptosporangiaceae</taxon>
        <taxon>Nonomuraea</taxon>
    </lineage>
</organism>
<evidence type="ECO:0000313" key="13">
    <source>
        <dbReference type="Proteomes" id="UP000295302"/>
    </source>
</evidence>
<dbReference type="Pfam" id="PF04542">
    <property type="entry name" value="Sigma70_r2"/>
    <property type="match status" value="1"/>
</dbReference>
<dbReference type="GO" id="GO:0006352">
    <property type="term" value="P:DNA-templated transcription initiation"/>
    <property type="evidence" value="ECO:0007669"/>
    <property type="project" value="InterPro"/>
</dbReference>
<dbReference type="InterPro" id="IPR036388">
    <property type="entry name" value="WH-like_DNA-bd_sf"/>
</dbReference>
<dbReference type="SUPFAM" id="SSF54427">
    <property type="entry name" value="NTF2-like"/>
    <property type="match status" value="1"/>
</dbReference>
<evidence type="ECO:0000256" key="3">
    <source>
        <dbReference type="ARBA" id="ARBA00023015"/>
    </source>
</evidence>
<evidence type="ECO:0000256" key="2">
    <source>
        <dbReference type="ARBA" id="ARBA00011344"/>
    </source>
</evidence>
<dbReference type="RefSeq" id="WP_132619985.1">
    <property type="nucleotide sequence ID" value="NZ_SMKQ01000178.1"/>
</dbReference>
<protein>
    <recommendedName>
        <fullName evidence="7">RNA polymerase sigma factor</fullName>
    </recommendedName>
</protein>
<evidence type="ECO:0000259" key="11">
    <source>
        <dbReference type="Pfam" id="PF12680"/>
    </source>
</evidence>
<evidence type="ECO:0000259" key="9">
    <source>
        <dbReference type="Pfam" id="PF04542"/>
    </source>
</evidence>
<evidence type="ECO:0000256" key="1">
    <source>
        <dbReference type="ARBA" id="ARBA00010641"/>
    </source>
</evidence>
<gene>
    <name evidence="12" type="ORF">E1286_36385</name>
</gene>
<keyword evidence="8" id="KW-0812">Transmembrane</keyword>
<dbReference type="NCBIfam" id="TIGR02960">
    <property type="entry name" value="SigX5"/>
    <property type="match status" value="1"/>
</dbReference>
<dbReference type="PROSITE" id="PS01063">
    <property type="entry name" value="SIGMA70_ECF"/>
    <property type="match status" value="1"/>
</dbReference>
<dbReference type="Pfam" id="PF08281">
    <property type="entry name" value="Sigma70_r4_2"/>
    <property type="match status" value="1"/>
</dbReference>
<evidence type="ECO:0000256" key="6">
    <source>
        <dbReference type="ARBA" id="ARBA00023163"/>
    </source>
</evidence>
<comment type="subunit">
    <text evidence="2">Interacts transiently with the RNA polymerase catalytic core formed by RpoA, RpoB, RpoC and RpoZ (2 alpha, 1 beta, 1 beta' and 1 omega subunit) to form the RNA polymerase holoenzyme that can initiate transcription.</text>
</comment>
<proteinExistence type="inferred from homology"/>
<dbReference type="NCBIfam" id="TIGR02937">
    <property type="entry name" value="sigma70-ECF"/>
    <property type="match status" value="1"/>
</dbReference>
<dbReference type="InterPro" id="IPR013249">
    <property type="entry name" value="RNA_pol_sigma70_r4_t2"/>
</dbReference>
<keyword evidence="8" id="KW-0472">Membrane</keyword>
<keyword evidence="4 7" id="KW-0731">Sigma factor</keyword>
<dbReference type="AlphaFoldDB" id="A0A4R4Y3Y7"/>
<evidence type="ECO:0000256" key="4">
    <source>
        <dbReference type="ARBA" id="ARBA00023082"/>
    </source>
</evidence>
<dbReference type="GO" id="GO:0003677">
    <property type="term" value="F:DNA binding"/>
    <property type="evidence" value="ECO:0007669"/>
    <property type="project" value="UniProtKB-KW"/>
</dbReference>
<dbReference type="InterPro" id="IPR014305">
    <property type="entry name" value="RNA_pol_sigma-G_actinobac"/>
</dbReference>
<dbReference type="Gene3D" id="1.10.1740.10">
    <property type="match status" value="1"/>
</dbReference>
<keyword evidence="5 7" id="KW-0238">DNA-binding</keyword>
<dbReference type="InterPro" id="IPR007627">
    <property type="entry name" value="RNA_pol_sigma70_r2"/>
</dbReference>
<evidence type="ECO:0000259" key="10">
    <source>
        <dbReference type="Pfam" id="PF08281"/>
    </source>
</evidence>
<dbReference type="InterPro" id="IPR039425">
    <property type="entry name" value="RNA_pol_sigma-70-like"/>
</dbReference>
<reference evidence="12 13" key="1">
    <citation type="submission" date="2019-03" db="EMBL/GenBank/DDBJ databases">
        <title>Draft genome sequences of novel Actinobacteria.</title>
        <authorList>
            <person name="Sahin N."/>
            <person name="Ay H."/>
            <person name="Saygin H."/>
        </authorList>
    </citation>
    <scope>NUCLEOTIDE SEQUENCE [LARGE SCALE GENOMIC DNA]</scope>
    <source>
        <strain evidence="12 13">CH32</strain>
    </source>
</reference>
<dbReference type="OrthoDB" id="3500555at2"/>
<name>A0A4R4Y3Y7_9ACTN</name>
<dbReference type="InterPro" id="IPR037401">
    <property type="entry name" value="SnoaL-like"/>
</dbReference>
<dbReference type="Proteomes" id="UP000295302">
    <property type="component" value="Unassembled WGS sequence"/>
</dbReference>
<evidence type="ECO:0000256" key="8">
    <source>
        <dbReference type="SAM" id="Phobius"/>
    </source>
</evidence>
<dbReference type="InterPro" id="IPR032710">
    <property type="entry name" value="NTF2-like_dom_sf"/>
</dbReference>
<dbReference type="Gene3D" id="1.10.10.10">
    <property type="entry name" value="Winged helix-like DNA-binding domain superfamily/Winged helix DNA-binding domain"/>
    <property type="match status" value="1"/>
</dbReference>
<dbReference type="Pfam" id="PF12680">
    <property type="entry name" value="SnoaL_2"/>
    <property type="match status" value="1"/>
</dbReference>
<keyword evidence="3 7" id="KW-0805">Transcription regulation</keyword>
<feature type="domain" description="RNA polymerase sigma factor 70 region 4 type 2" evidence="10">
    <location>
        <begin position="134"/>
        <end position="186"/>
    </location>
</feature>
<dbReference type="SUPFAM" id="SSF88659">
    <property type="entry name" value="Sigma3 and sigma4 domains of RNA polymerase sigma factors"/>
    <property type="match status" value="1"/>
</dbReference>
<dbReference type="EMBL" id="SMKQ01000178">
    <property type="protein sequence ID" value="TDD38420.1"/>
    <property type="molecule type" value="Genomic_DNA"/>
</dbReference>
<dbReference type="Gene3D" id="3.10.450.50">
    <property type="match status" value="1"/>
</dbReference>
<feature type="transmembrane region" description="Helical" evidence="8">
    <location>
        <begin position="290"/>
        <end position="309"/>
    </location>
</feature>
<dbReference type="PANTHER" id="PTHR43133:SF65">
    <property type="entry name" value="ECF RNA POLYMERASE SIGMA FACTOR SIGG"/>
    <property type="match status" value="1"/>
</dbReference>
<feature type="domain" description="RNA polymerase sigma-70 region 2" evidence="9">
    <location>
        <begin position="17"/>
        <end position="81"/>
    </location>
</feature>
<sequence length="333" mass="36997">MTEKPTNEDFLRLADPMRRELLAHCYRMMGSVHDAEDLVQETYLRAWRGYEGFEGRSSLRTWLYRIATTACLTALDSRSRRPLPTGLGAPSEEASAPLVQDTEVPWLEPVPDTMVGAGGDDPAAIVTSRESIRLAFVAALQHLPPRQRAVLILRDVLKWKAAEVAEAVGTSTAAVNSILQRARAQLSQVSPSPDDPVEPLTQEQRAQLERYVAAFENYDVDAFVDLFTKDAVWEMPPYVGWYQGPEAIADLVRTQCPAERPGDLRFVPVAANGQPAFAVYFREGDVHRRFAIMVLTFSGALIGHVAMFFDTHLFETFGLPEQKDAWPPPGAGQ</sequence>
<dbReference type="NCBIfam" id="NF006089">
    <property type="entry name" value="PRK08241.1"/>
    <property type="match status" value="1"/>
</dbReference>
<evidence type="ECO:0000313" key="12">
    <source>
        <dbReference type="EMBL" id="TDD38420.1"/>
    </source>
</evidence>
<dbReference type="InterPro" id="IPR014284">
    <property type="entry name" value="RNA_pol_sigma-70_dom"/>
</dbReference>
<feature type="domain" description="SnoaL-like" evidence="11">
    <location>
        <begin position="209"/>
        <end position="284"/>
    </location>
</feature>
<dbReference type="GO" id="GO:0016987">
    <property type="term" value="F:sigma factor activity"/>
    <property type="evidence" value="ECO:0007669"/>
    <property type="project" value="UniProtKB-KW"/>
</dbReference>
<dbReference type="InterPro" id="IPR000838">
    <property type="entry name" value="RNA_pol_sigma70_ECF_CS"/>
</dbReference>
<comment type="caution">
    <text evidence="12">The sequence shown here is derived from an EMBL/GenBank/DDBJ whole genome shotgun (WGS) entry which is preliminary data.</text>
</comment>
<evidence type="ECO:0000256" key="5">
    <source>
        <dbReference type="ARBA" id="ARBA00023125"/>
    </source>
</evidence>
<keyword evidence="13" id="KW-1185">Reference proteome</keyword>
<dbReference type="CDD" id="cd06171">
    <property type="entry name" value="Sigma70_r4"/>
    <property type="match status" value="1"/>
</dbReference>
<dbReference type="PANTHER" id="PTHR43133">
    <property type="entry name" value="RNA POLYMERASE ECF-TYPE SIGMA FACTO"/>
    <property type="match status" value="1"/>
</dbReference>
<keyword evidence="8" id="KW-1133">Transmembrane helix</keyword>
<dbReference type="GO" id="GO:0006950">
    <property type="term" value="P:response to stress"/>
    <property type="evidence" value="ECO:0007669"/>
    <property type="project" value="UniProtKB-ARBA"/>
</dbReference>
<keyword evidence="6 7" id="KW-0804">Transcription</keyword>